<dbReference type="PANTHER" id="PTHR45638:SF11">
    <property type="entry name" value="CYCLIC NUCLEOTIDE-GATED CATION CHANNEL SUBUNIT A"/>
    <property type="match status" value="1"/>
</dbReference>
<evidence type="ECO:0000256" key="10">
    <source>
        <dbReference type="SAM" id="Phobius"/>
    </source>
</evidence>
<evidence type="ECO:0008006" key="14">
    <source>
        <dbReference type="Google" id="ProtNLM"/>
    </source>
</evidence>
<dbReference type="InterPro" id="IPR050866">
    <property type="entry name" value="CNG_cation_channel"/>
</dbReference>
<keyword evidence="4" id="KW-0106">Calcium</keyword>
<keyword evidence="7 10" id="KW-0472">Membrane</keyword>
<keyword evidence="2" id="KW-0813">Transport</keyword>
<dbReference type="GO" id="GO:0044877">
    <property type="term" value="F:protein-containing complex binding"/>
    <property type="evidence" value="ECO:0007669"/>
    <property type="project" value="TreeGrafter"/>
</dbReference>
<dbReference type="InterPro" id="IPR018247">
    <property type="entry name" value="EF_Hand_1_Ca_BS"/>
</dbReference>
<keyword evidence="6" id="KW-0406">Ion transport</keyword>
<feature type="transmembrane region" description="Helical" evidence="10">
    <location>
        <begin position="235"/>
        <end position="257"/>
    </location>
</feature>
<keyword evidence="3 10" id="KW-0812">Transmembrane</keyword>
<dbReference type="PROSITE" id="PS00018">
    <property type="entry name" value="EF_HAND_1"/>
    <property type="match status" value="2"/>
</dbReference>
<name>A0A6B2LDC9_9EUKA</name>
<dbReference type="Pfam" id="PF00027">
    <property type="entry name" value="cNMP_binding"/>
    <property type="match status" value="1"/>
</dbReference>
<feature type="domain" description="EF-hand" evidence="12">
    <location>
        <begin position="131"/>
        <end position="166"/>
    </location>
</feature>
<evidence type="ECO:0000256" key="8">
    <source>
        <dbReference type="ARBA" id="ARBA00023286"/>
    </source>
</evidence>
<dbReference type="SMART" id="SM00100">
    <property type="entry name" value="cNMP"/>
    <property type="match status" value="1"/>
</dbReference>
<dbReference type="CDD" id="cd00038">
    <property type="entry name" value="CAP_ED"/>
    <property type="match status" value="1"/>
</dbReference>
<dbReference type="CDD" id="cd00051">
    <property type="entry name" value="EFh"/>
    <property type="match status" value="1"/>
</dbReference>
<organism evidence="13">
    <name type="scientific">Arcella intermedia</name>
    <dbReference type="NCBI Taxonomy" id="1963864"/>
    <lineage>
        <taxon>Eukaryota</taxon>
        <taxon>Amoebozoa</taxon>
        <taxon>Tubulinea</taxon>
        <taxon>Elardia</taxon>
        <taxon>Arcellinida</taxon>
        <taxon>Sphaerothecina</taxon>
        <taxon>Arcellidae</taxon>
        <taxon>Arcella</taxon>
    </lineage>
</organism>
<dbReference type="InterPro" id="IPR000595">
    <property type="entry name" value="cNMP-bd_dom"/>
</dbReference>
<dbReference type="InterPro" id="IPR011992">
    <property type="entry name" value="EF-hand-dom_pair"/>
</dbReference>
<dbReference type="AlphaFoldDB" id="A0A6B2LDC9"/>
<accession>A0A6B2LDC9</accession>
<evidence type="ECO:0000256" key="7">
    <source>
        <dbReference type="ARBA" id="ARBA00023136"/>
    </source>
</evidence>
<dbReference type="GO" id="GO:0023052">
    <property type="term" value="P:signaling"/>
    <property type="evidence" value="ECO:0007669"/>
    <property type="project" value="UniProtKB-ARBA"/>
</dbReference>
<evidence type="ECO:0000256" key="6">
    <source>
        <dbReference type="ARBA" id="ARBA00023065"/>
    </source>
</evidence>
<keyword evidence="9" id="KW-0407">Ion channel</keyword>
<dbReference type="EMBL" id="GIBP01006083">
    <property type="protein sequence ID" value="NDV35052.1"/>
    <property type="molecule type" value="Transcribed_RNA"/>
</dbReference>
<keyword evidence="8" id="KW-1071">Ligand-gated ion channel</keyword>
<proteinExistence type="predicted"/>
<evidence type="ECO:0000256" key="3">
    <source>
        <dbReference type="ARBA" id="ARBA00022692"/>
    </source>
</evidence>
<sequence length="262" mass="30064">MTLVHQHLQSKHYQAGEFIVKHNEIASELFFIISGEVDIIDANELVFARGYAGEFFGELGLVYSIPRTASVRAATPVEVCSLSKSDFLKLQEQVPSLKSEVHRSAMERLRRFQKELVRLTSIPEGTRYTEKQLQVFKEVFFYWDRNNDQILDSNDLGDLISALSGKEFSPEEIKQIVRMLDHDKDGVVSFDDFVMKIRTLRWFLEPREGLKIKKELSLKREVDKRGGLLDVEAKSLGLGICIGVFAALVPVVVSYWLGWWHK</sequence>
<dbReference type="PROSITE" id="PS50222">
    <property type="entry name" value="EF_HAND_2"/>
    <property type="match status" value="2"/>
</dbReference>
<dbReference type="Gene3D" id="2.60.120.10">
    <property type="entry name" value="Jelly Rolls"/>
    <property type="match status" value="1"/>
</dbReference>
<evidence type="ECO:0000256" key="4">
    <source>
        <dbReference type="ARBA" id="ARBA00022837"/>
    </source>
</evidence>
<dbReference type="SUPFAM" id="SSF51206">
    <property type="entry name" value="cAMP-binding domain-like"/>
    <property type="match status" value="1"/>
</dbReference>
<dbReference type="SUPFAM" id="SSF47473">
    <property type="entry name" value="EF-hand"/>
    <property type="match status" value="1"/>
</dbReference>
<feature type="domain" description="Cyclic nucleotide-binding" evidence="11">
    <location>
        <begin position="1"/>
        <end position="108"/>
    </location>
</feature>
<evidence type="ECO:0000256" key="2">
    <source>
        <dbReference type="ARBA" id="ARBA00022448"/>
    </source>
</evidence>
<dbReference type="SMART" id="SM00054">
    <property type="entry name" value="EFh"/>
    <property type="match status" value="2"/>
</dbReference>
<comment type="subcellular location">
    <subcellularLocation>
        <location evidence="1">Membrane</location>
        <topology evidence="1">Multi-pass membrane protein</topology>
    </subcellularLocation>
</comment>
<dbReference type="PANTHER" id="PTHR45638">
    <property type="entry name" value="CYCLIC NUCLEOTIDE-GATED CATION CHANNEL SUBUNIT A"/>
    <property type="match status" value="1"/>
</dbReference>
<dbReference type="GO" id="GO:0016020">
    <property type="term" value="C:membrane"/>
    <property type="evidence" value="ECO:0007669"/>
    <property type="project" value="UniProtKB-SubCell"/>
</dbReference>
<dbReference type="GO" id="GO:0007154">
    <property type="term" value="P:cell communication"/>
    <property type="evidence" value="ECO:0007669"/>
    <property type="project" value="UniProtKB-ARBA"/>
</dbReference>
<dbReference type="InterPro" id="IPR018488">
    <property type="entry name" value="cNMP-bd_CS"/>
</dbReference>
<evidence type="ECO:0000313" key="13">
    <source>
        <dbReference type="EMBL" id="NDV35052.1"/>
    </source>
</evidence>
<evidence type="ECO:0000259" key="12">
    <source>
        <dbReference type="PROSITE" id="PS50222"/>
    </source>
</evidence>
<keyword evidence="5 10" id="KW-1133">Transmembrane helix</keyword>
<dbReference type="InterPro" id="IPR018490">
    <property type="entry name" value="cNMP-bd_dom_sf"/>
</dbReference>
<protein>
    <recommendedName>
        <fullName evidence="14">Calmodulin</fullName>
    </recommendedName>
</protein>
<dbReference type="InterPro" id="IPR002048">
    <property type="entry name" value="EF_hand_dom"/>
</dbReference>
<dbReference type="Pfam" id="PF13499">
    <property type="entry name" value="EF-hand_7"/>
    <property type="match status" value="1"/>
</dbReference>
<dbReference type="PROSITE" id="PS00889">
    <property type="entry name" value="CNMP_BINDING_2"/>
    <property type="match status" value="1"/>
</dbReference>
<dbReference type="PROSITE" id="PS50042">
    <property type="entry name" value="CNMP_BINDING_3"/>
    <property type="match status" value="1"/>
</dbReference>
<feature type="domain" description="EF-hand" evidence="12">
    <location>
        <begin position="168"/>
        <end position="203"/>
    </location>
</feature>
<dbReference type="GO" id="GO:0005509">
    <property type="term" value="F:calcium ion binding"/>
    <property type="evidence" value="ECO:0007669"/>
    <property type="project" value="InterPro"/>
</dbReference>
<evidence type="ECO:0000256" key="5">
    <source>
        <dbReference type="ARBA" id="ARBA00022989"/>
    </source>
</evidence>
<dbReference type="Gene3D" id="1.10.238.10">
    <property type="entry name" value="EF-hand"/>
    <property type="match status" value="1"/>
</dbReference>
<dbReference type="InterPro" id="IPR014710">
    <property type="entry name" value="RmlC-like_jellyroll"/>
</dbReference>
<reference evidence="13" key="1">
    <citation type="journal article" date="2020" name="J. Eukaryot. Microbiol.">
        <title>De novo Sequencing, Assembly and Annotation of the Transcriptome for the Free-Living Testate Amoeba Arcella intermedia.</title>
        <authorList>
            <person name="Ribeiro G.M."/>
            <person name="Porfirio-Sousa A.L."/>
            <person name="Maurer-Alcala X.X."/>
            <person name="Katz L.A."/>
            <person name="Lahr D.J.G."/>
        </authorList>
    </citation>
    <scope>NUCLEOTIDE SEQUENCE</scope>
</reference>
<evidence type="ECO:0000256" key="1">
    <source>
        <dbReference type="ARBA" id="ARBA00004141"/>
    </source>
</evidence>
<evidence type="ECO:0000259" key="11">
    <source>
        <dbReference type="PROSITE" id="PS50042"/>
    </source>
</evidence>
<evidence type="ECO:0000256" key="9">
    <source>
        <dbReference type="ARBA" id="ARBA00023303"/>
    </source>
</evidence>
<dbReference type="GO" id="GO:0005221">
    <property type="term" value="F:intracellularly cyclic nucleotide-activated monoatomic cation channel activity"/>
    <property type="evidence" value="ECO:0007669"/>
    <property type="project" value="InterPro"/>
</dbReference>